<organism evidence="16 17">
    <name type="scientific">Perkinsus chesapeaki</name>
    <name type="common">Clam parasite</name>
    <name type="synonym">Perkinsus andrewsi</name>
    <dbReference type="NCBI Taxonomy" id="330153"/>
    <lineage>
        <taxon>Eukaryota</taxon>
        <taxon>Sar</taxon>
        <taxon>Alveolata</taxon>
        <taxon>Perkinsozoa</taxon>
        <taxon>Perkinsea</taxon>
        <taxon>Perkinsida</taxon>
        <taxon>Perkinsidae</taxon>
        <taxon>Perkinsus</taxon>
    </lineage>
</organism>
<dbReference type="CDD" id="cd01561">
    <property type="entry name" value="CBS_like"/>
    <property type="match status" value="1"/>
</dbReference>
<dbReference type="OrthoDB" id="10259545at2759"/>
<keyword evidence="5" id="KW-0808">Transferase</keyword>
<dbReference type="GO" id="GO:0016740">
    <property type="term" value="F:transferase activity"/>
    <property type="evidence" value="ECO:0007669"/>
    <property type="project" value="UniProtKB-KW"/>
</dbReference>
<dbReference type="PANTHER" id="PTHR10314">
    <property type="entry name" value="CYSTATHIONINE BETA-SYNTHASE"/>
    <property type="match status" value="1"/>
</dbReference>
<dbReference type="SUPFAM" id="SSF53686">
    <property type="entry name" value="Tryptophan synthase beta subunit-like PLP-dependent enzymes"/>
    <property type="match status" value="1"/>
</dbReference>
<accession>A0A7J6L367</accession>
<evidence type="ECO:0000256" key="11">
    <source>
        <dbReference type="ARBA" id="ARBA00072087"/>
    </source>
</evidence>
<keyword evidence="4" id="KW-0028">Amino-acid biosynthesis</keyword>
<dbReference type="EMBL" id="JAAPAO010000833">
    <property type="protein sequence ID" value="KAF4653309.1"/>
    <property type="molecule type" value="Genomic_DNA"/>
</dbReference>
<comment type="cofactor">
    <cofactor evidence="1">
        <name>pyridoxal 5'-phosphate</name>
        <dbReference type="ChEBI" id="CHEBI:597326"/>
    </cofactor>
</comment>
<evidence type="ECO:0000256" key="5">
    <source>
        <dbReference type="ARBA" id="ARBA00022679"/>
    </source>
</evidence>
<feature type="non-terminal residue" evidence="16">
    <location>
        <position position="548"/>
    </location>
</feature>
<dbReference type="AlphaFoldDB" id="A0A7J6L367"/>
<comment type="subcellular location">
    <subcellularLocation>
        <location evidence="2">Mitochondrion</location>
    </subcellularLocation>
</comment>
<dbReference type="NCBIfam" id="NF007989">
    <property type="entry name" value="PRK10717.1"/>
    <property type="match status" value="1"/>
</dbReference>
<evidence type="ECO:0000256" key="14">
    <source>
        <dbReference type="ARBA" id="ARBA00081847"/>
    </source>
</evidence>
<proteinExistence type="predicted"/>
<evidence type="ECO:0000256" key="8">
    <source>
        <dbReference type="ARBA" id="ARBA00023128"/>
    </source>
</evidence>
<dbReference type="Proteomes" id="UP000591131">
    <property type="component" value="Unassembled WGS sequence"/>
</dbReference>
<dbReference type="PROSITE" id="PS00901">
    <property type="entry name" value="CYS_SYNTHASE"/>
    <property type="match status" value="1"/>
</dbReference>
<dbReference type="FunFam" id="3.40.50.1100:FF:000011">
    <property type="entry name" value="Cysteine synthase (o-acetylserine)"/>
    <property type="match status" value="1"/>
</dbReference>
<reference evidence="16 17" key="1">
    <citation type="submission" date="2020-04" db="EMBL/GenBank/DDBJ databases">
        <title>Perkinsus chesapeaki whole genome sequence.</title>
        <authorList>
            <person name="Bogema D.R."/>
        </authorList>
    </citation>
    <scope>NUCLEOTIDE SEQUENCE [LARGE SCALE GENOMIC DNA]</scope>
    <source>
        <strain evidence="16">ATCC PRA-425</strain>
    </source>
</reference>
<evidence type="ECO:0000256" key="13">
    <source>
        <dbReference type="ARBA" id="ARBA00079147"/>
    </source>
</evidence>
<evidence type="ECO:0000256" key="1">
    <source>
        <dbReference type="ARBA" id="ARBA00001933"/>
    </source>
</evidence>
<evidence type="ECO:0000256" key="4">
    <source>
        <dbReference type="ARBA" id="ARBA00022605"/>
    </source>
</evidence>
<dbReference type="InterPro" id="IPR050214">
    <property type="entry name" value="Cys_Synth/Cystath_Beta-Synth"/>
</dbReference>
<evidence type="ECO:0000313" key="17">
    <source>
        <dbReference type="Proteomes" id="UP000591131"/>
    </source>
</evidence>
<evidence type="ECO:0000256" key="9">
    <source>
        <dbReference type="ARBA" id="ARBA00050981"/>
    </source>
</evidence>
<dbReference type="GO" id="GO:0006535">
    <property type="term" value="P:cysteine biosynthetic process from serine"/>
    <property type="evidence" value="ECO:0007669"/>
    <property type="project" value="InterPro"/>
</dbReference>
<dbReference type="InterPro" id="IPR001216">
    <property type="entry name" value="P-phosphate_BS"/>
</dbReference>
<evidence type="ECO:0000259" key="15">
    <source>
        <dbReference type="Pfam" id="PF00291"/>
    </source>
</evidence>
<keyword evidence="7" id="KW-0809">Transit peptide</keyword>
<dbReference type="InterPro" id="IPR001926">
    <property type="entry name" value="TrpB-like_PALP"/>
</dbReference>
<keyword evidence="17" id="KW-1185">Reference proteome</keyword>
<dbReference type="GO" id="GO:0005739">
    <property type="term" value="C:mitochondrion"/>
    <property type="evidence" value="ECO:0007669"/>
    <property type="project" value="UniProtKB-SubCell"/>
</dbReference>
<comment type="pathway">
    <text evidence="3">Amino-acid biosynthesis; L-cysteine biosynthesis; L-cysteine from L-serine: step 2/2.</text>
</comment>
<evidence type="ECO:0000313" key="16">
    <source>
        <dbReference type="EMBL" id="KAF4653309.1"/>
    </source>
</evidence>
<dbReference type="Gene3D" id="3.40.50.1100">
    <property type="match status" value="2"/>
</dbReference>
<dbReference type="Pfam" id="PF00291">
    <property type="entry name" value="PALP"/>
    <property type="match status" value="1"/>
</dbReference>
<evidence type="ECO:0000256" key="3">
    <source>
        <dbReference type="ARBA" id="ARBA00004962"/>
    </source>
</evidence>
<evidence type="ECO:0000256" key="10">
    <source>
        <dbReference type="ARBA" id="ARBA00058228"/>
    </source>
</evidence>
<dbReference type="InterPro" id="IPR036052">
    <property type="entry name" value="TrpB-like_PALP_sf"/>
</dbReference>
<feature type="domain" description="Tryptophan synthase beta chain-like PALP" evidence="15">
    <location>
        <begin position="33"/>
        <end position="330"/>
    </location>
</feature>
<protein>
    <recommendedName>
        <fullName evidence="11">Cysteine synthase 1</fullName>
    </recommendedName>
    <alternativeName>
        <fullName evidence="12">O-acetylserine (thiol)-lyase 1</fullName>
    </alternativeName>
    <alternativeName>
        <fullName evidence="13">O-acetylserine sulfhydrylase 1</fullName>
    </alternativeName>
    <alternativeName>
        <fullName evidence="14">O-succinylserine sulfhydrylase</fullName>
    </alternativeName>
</protein>
<sequence>MLRVCFIRPLLNIQFASSGVVSAGNVYKDFASAVGNTPLIELRHASRVTGRTILGKCEFLNPGGSVKDRAAVWMLKDAEEKGLLVRGQPGTVIEATAGNTGIGLALAANSMGYRCIIVIPDTQTEEKKSAIRQAGAKLIEVPAVPYRNPNNYVRVCSRMVDNLRAQGHHVFFGQQFDNTANKKAHIESTGPEIWEQTGHSVDSFCCAMGTGGTLSGVAEYLKSKNDSIQIGLTDPKGAMLYRWFSEGRLAAAGSSITEGIGQARVTGNMVGLKPDSVYEIDDSEALSCLWTLLNEEGLSLGLSSGINVAGAMRMAMTRPAGSVIVTVLCDTAQRYERKMFDVEYLKSQGLPPRPVPGQNIADEDLSSALDGAFASDSEVKAALAEYEKAVPEELMQGRPLPPPNPTAPPLWFTADQPVLPSLYFDSDCRMLGMVGLRNVNTVCDEGVEQHGVTKGGLRYWVGSKADRGHMTRHVVDERLSLFYTVNALHREDGGAVLSVLGGRTFRESLFKHAKAQYLGRPLPSVVSTVPHRDEDMSYDAVVKAAEWW</sequence>
<gene>
    <name evidence="16" type="ORF">FOL47_010599</name>
</gene>
<evidence type="ECO:0000256" key="7">
    <source>
        <dbReference type="ARBA" id="ARBA00022946"/>
    </source>
</evidence>
<evidence type="ECO:0000256" key="2">
    <source>
        <dbReference type="ARBA" id="ARBA00004173"/>
    </source>
</evidence>
<comment type="catalytic activity">
    <reaction evidence="9">
        <text>O-succinyl-L-serine + hydrogen sulfide = L-cysteine + succinate</text>
        <dbReference type="Rhea" id="RHEA:53816"/>
        <dbReference type="ChEBI" id="CHEBI:29919"/>
        <dbReference type="ChEBI" id="CHEBI:30031"/>
        <dbReference type="ChEBI" id="CHEBI:35235"/>
        <dbReference type="ChEBI" id="CHEBI:136856"/>
    </reaction>
</comment>
<name>A0A7J6L367_PERCH</name>
<keyword evidence="6" id="KW-0663">Pyridoxal phosphate</keyword>
<keyword evidence="8" id="KW-0496">Mitochondrion</keyword>
<comment type="function">
    <text evidence="10">Catalyzes the conversion of O-succinyl-L-serine into cysteine, the last step in the cysteine biosynthesis pathway. Can also use O-acetyl-L-serine.</text>
</comment>
<evidence type="ECO:0000256" key="12">
    <source>
        <dbReference type="ARBA" id="ARBA00078262"/>
    </source>
</evidence>
<comment type="caution">
    <text evidence="16">The sequence shown here is derived from an EMBL/GenBank/DDBJ whole genome shotgun (WGS) entry which is preliminary data.</text>
</comment>
<evidence type="ECO:0000256" key="6">
    <source>
        <dbReference type="ARBA" id="ARBA00022898"/>
    </source>
</evidence>